<dbReference type="AlphaFoldDB" id="A0A9D2GU42"/>
<gene>
    <name evidence="1" type="ORF">H9804_03850</name>
</gene>
<evidence type="ECO:0000313" key="1">
    <source>
        <dbReference type="EMBL" id="HIZ89055.1"/>
    </source>
</evidence>
<evidence type="ECO:0000313" key="2">
    <source>
        <dbReference type="Proteomes" id="UP000824176"/>
    </source>
</evidence>
<reference evidence="1" key="1">
    <citation type="journal article" date="2021" name="PeerJ">
        <title>Extensive microbial diversity within the chicken gut microbiome revealed by metagenomics and culture.</title>
        <authorList>
            <person name="Gilroy R."/>
            <person name="Ravi A."/>
            <person name="Getino M."/>
            <person name="Pursley I."/>
            <person name="Horton D.L."/>
            <person name="Alikhan N.F."/>
            <person name="Baker D."/>
            <person name="Gharbi K."/>
            <person name="Hall N."/>
            <person name="Watson M."/>
            <person name="Adriaenssens E.M."/>
            <person name="Foster-Nyarko E."/>
            <person name="Jarju S."/>
            <person name="Secka A."/>
            <person name="Antonio M."/>
            <person name="Oren A."/>
            <person name="Chaudhuri R.R."/>
            <person name="La Ragione R."/>
            <person name="Hildebrand F."/>
            <person name="Pallen M.J."/>
        </authorList>
    </citation>
    <scope>NUCLEOTIDE SEQUENCE</scope>
    <source>
        <strain evidence="1">ChiW4-1371</strain>
    </source>
</reference>
<organism evidence="1 2">
    <name type="scientific">Candidatus Mucispirillum faecigallinarum</name>
    <dbReference type="NCBI Taxonomy" id="2838699"/>
    <lineage>
        <taxon>Bacteria</taxon>
        <taxon>Pseudomonadati</taxon>
        <taxon>Deferribacterota</taxon>
        <taxon>Deferribacteres</taxon>
        <taxon>Deferribacterales</taxon>
        <taxon>Mucispirillaceae</taxon>
        <taxon>Mucispirillum</taxon>
    </lineage>
</organism>
<reference evidence="1" key="2">
    <citation type="submission" date="2021-04" db="EMBL/GenBank/DDBJ databases">
        <authorList>
            <person name="Gilroy R."/>
        </authorList>
    </citation>
    <scope>NUCLEOTIDE SEQUENCE</scope>
    <source>
        <strain evidence="1">ChiW4-1371</strain>
    </source>
</reference>
<dbReference type="EMBL" id="DXAQ01000059">
    <property type="protein sequence ID" value="HIZ89055.1"/>
    <property type="molecule type" value="Genomic_DNA"/>
</dbReference>
<comment type="caution">
    <text evidence="1">The sequence shown here is derived from an EMBL/GenBank/DDBJ whole genome shotgun (WGS) entry which is preliminary data.</text>
</comment>
<protein>
    <recommendedName>
        <fullName evidence="3">Phage protein</fullName>
    </recommendedName>
</protein>
<accession>A0A9D2GU42</accession>
<name>A0A9D2GU42_9BACT</name>
<sequence>MLESEFERLVLTGRNKEIEKQPLKADSVISIDKNAYSKPNVYVGFRPVSVNQYDFPAVVIVPPVKARESQEEKEYDITFLLSVKHNLKAVDNNATLEAISFMERIKDIIFKNRLVGGFALNFENIEWGVDIIMNSPDISVGEINCTYKSLNNYK</sequence>
<proteinExistence type="predicted"/>
<evidence type="ECO:0008006" key="3">
    <source>
        <dbReference type="Google" id="ProtNLM"/>
    </source>
</evidence>
<dbReference type="Proteomes" id="UP000824176">
    <property type="component" value="Unassembled WGS sequence"/>
</dbReference>